<accession>A0A8B8GLX1</accession>
<dbReference type="Proteomes" id="UP000694846">
    <property type="component" value="Unplaced"/>
</dbReference>
<evidence type="ECO:0000313" key="3">
    <source>
        <dbReference type="RefSeq" id="XP_025423965.1"/>
    </source>
</evidence>
<name>A0A8B8GLX1_9HEMI</name>
<protein>
    <submittedName>
        <fullName evidence="2 3">Flightin</fullName>
    </submittedName>
</protein>
<keyword evidence="1" id="KW-1185">Reference proteome</keyword>
<dbReference type="RefSeq" id="XP_025423962.1">
    <property type="nucleotide sequence ID" value="XM_025568177.1"/>
</dbReference>
<evidence type="ECO:0000313" key="1">
    <source>
        <dbReference type="Proteomes" id="UP000694846"/>
    </source>
</evidence>
<gene>
    <name evidence="2 3" type="primary">LOC112693207</name>
</gene>
<dbReference type="GeneID" id="112693207"/>
<evidence type="ECO:0000313" key="2">
    <source>
        <dbReference type="RefSeq" id="XP_025423962.1"/>
    </source>
</evidence>
<organism evidence="1 3">
    <name type="scientific">Sipha flava</name>
    <name type="common">yellow sugarcane aphid</name>
    <dbReference type="NCBI Taxonomy" id="143950"/>
    <lineage>
        <taxon>Eukaryota</taxon>
        <taxon>Metazoa</taxon>
        <taxon>Ecdysozoa</taxon>
        <taxon>Arthropoda</taxon>
        <taxon>Hexapoda</taxon>
        <taxon>Insecta</taxon>
        <taxon>Pterygota</taxon>
        <taxon>Neoptera</taxon>
        <taxon>Paraneoptera</taxon>
        <taxon>Hemiptera</taxon>
        <taxon>Sternorrhyncha</taxon>
        <taxon>Aphidomorpha</taxon>
        <taxon>Aphidoidea</taxon>
        <taxon>Aphididae</taxon>
        <taxon>Sipha</taxon>
    </lineage>
</organism>
<dbReference type="AlphaFoldDB" id="A0A8B8GLX1"/>
<sequence>MADPDVDWLMDDDTTVEESANAVDGDNYENTQEVGAVKEVEAPKPPAEWRKTYKLAIEEKDARKLFRHWARPTRLQYKMLYDYQHNYYDDYIRYMDRRQRGLYDPKPEPQTWEERVLRTCTKDGHRLSSTDFPLVKSKLNDYIVIPSVCRADHDKHYYYRQYYDQLIGTPWVTLSTLGRNPNFLDVPRPTIKDRLHAQNI</sequence>
<proteinExistence type="predicted"/>
<dbReference type="RefSeq" id="XP_025423965.1">
    <property type="nucleotide sequence ID" value="XM_025568180.1"/>
</dbReference>
<reference evidence="2 3" key="1">
    <citation type="submission" date="2025-04" db="UniProtKB">
        <authorList>
            <consortium name="RefSeq"/>
        </authorList>
    </citation>
    <scope>IDENTIFICATION</scope>
    <source>
        <tissue evidence="2 3">Whole body</tissue>
    </source>
</reference>
<dbReference type="OrthoDB" id="6344929at2759"/>